<dbReference type="InterPro" id="IPR027417">
    <property type="entry name" value="P-loop_NTPase"/>
</dbReference>
<feature type="domain" description="DNA mismatch repair proteins mutS family" evidence="5">
    <location>
        <begin position="2"/>
        <end position="46"/>
    </location>
</feature>
<dbReference type="GO" id="GO:0007131">
    <property type="term" value="P:reciprocal meiotic recombination"/>
    <property type="evidence" value="ECO:0007669"/>
    <property type="project" value="TreeGrafter"/>
</dbReference>
<gene>
    <name evidence="6" type="ORF">ACAOBT_LOCUS8142</name>
</gene>
<accession>A0A9P0K6Z8</accession>
<dbReference type="GO" id="GO:0140664">
    <property type="term" value="F:ATP-dependent DNA damage sensor activity"/>
    <property type="evidence" value="ECO:0007669"/>
    <property type="project" value="InterPro"/>
</dbReference>
<name>A0A9P0K6Z8_ACAOB</name>
<evidence type="ECO:0000313" key="6">
    <source>
        <dbReference type="EMBL" id="CAH1968930.1"/>
    </source>
</evidence>
<dbReference type="GO" id="GO:0005524">
    <property type="term" value="F:ATP binding"/>
    <property type="evidence" value="ECO:0007669"/>
    <property type="project" value="UniProtKB-KW"/>
</dbReference>
<dbReference type="InterPro" id="IPR045076">
    <property type="entry name" value="MutS"/>
</dbReference>
<dbReference type="Gene3D" id="3.40.50.300">
    <property type="entry name" value="P-loop containing nucleotide triphosphate hydrolases"/>
    <property type="match status" value="1"/>
</dbReference>
<reference evidence="6" key="1">
    <citation type="submission" date="2022-03" db="EMBL/GenBank/DDBJ databases">
        <authorList>
            <person name="Sayadi A."/>
        </authorList>
    </citation>
    <scope>NUCLEOTIDE SEQUENCE</scope>
</reference>
<organism evidence="6 7">
    <name type="scientific">Acanthoscelides obtectus</name>
    <name type="common">Bean weevil</name>
    <name type="synonym">Bruchus obtectus</name>
    <dbReference type="NCBI Taxonomy" id="200917"/>
    <lineage>
        <taxon>Eukaryota</taxon>
        <taxon>Metazoa</taxon>
        <taxon>Ecdysozoa</taxon>
        <taxon>Arthropoda</taxon>
        <taxon>Hexapoda</taxon>
        <taxon>Insecta</taxon>
        <taxon>Pterygota</taxon>
        <taxon>Neoptera</taxon>
        <taxon>Endopterygota</taxon>
        <taxon>Coleoptera</taxon>
        <taxon>Polyphaga</taxon>
        <taxon>Cucujiformia</taxon>
        <taxon>Chrysomeloidea</taxon>
        <taxon>Chrysomelidae</taxon>
        <taxon>Bruchinae</taxon>
        <taxon>Bruchini</taxon>
        <taxon>Acanthoscelides</taxon>
    </lineage>
</organism>
<dbReference type="AlphaFoldDB" id="A0A9P0K6Z8"/>
<dbReference type="PANTHER" id="PTHR11361:SF21">
    <property type="entry name" value="MUTS PROTEIN HOMOLOG 4"/>
    <property type="match status" value="1"/>
</dbReference>
<evidence type="ECO:0000256" key="2">
    <source>
        <dbReference type="ARBA" id="ARBA00022741"/>
    </source>
</evidence>
<evidence type="ECO:0000259" key="5">
    <source>
        <dbReference type="Pfam" id="PF00488"/>
    </source>
</evidence>
<dbReference type="GO" id="GO:0005634">
    <property type="term" value="C:nucleus"/>
    <property type="evidence" value="ECO:0007669"/>
    <property type="project" value="TreeGrafter"/>
</dbReference>
<dbReference type="PANTHER" id="PTHR11361">
    <property type="entry name" value="DNA MISMATCH REPAIR PROTEIN MUTS FAMILY MEMBER"/>
    <property type="match status" value="1"/>
</dbReference>
<comment type="similarity">
    <text evidence="1">Belongs to the DNA mismatch repair MutS family.</text>
</comment>
<keyword evidence="2" id="KW-0547">Nucleotide-binding</keyword>
<dbReference type="InterPro" id="IPR000432">
    <property type="entry name" value="DNA_mismatch_repair_MutS_C"/>
</dbReference>
<dbReference type="Pfam" id="PF00488">
    <property type="entry name" value="MutS_V"/>
    <property type="match status" value="1"/>
</dbReference>
<dbReference type="GO" id="GO:0030983">
    <property type="term" value="F:mismatched DNA binding"/>
    <property type="evidence" value="ECO:0007669"/>
    <property type="project" value="InterPro"/>
</dbReference>
<dbReference type="EMBL" id="CAKOFQ010006758">
    <property type="protein sequence ID" value="CAH1968930.1"/>
    <property type="molecule type" value="Genomic_DNA"/>
</dbReference>
<keyword evidence="7" id="KW-1185">Reference proteome</keyword>
<evidence type="ECO:0000256" key="4">
    <source>
        <dbReference type="ARBA" id="ARBA00023125"/>
    </source>
</evidence>
<proteinExistence type="inferred from homology"/>
<sequence length="66" mass="7556">MLLQVMAQVGCYVPAQSAMFKPADLMFARIYLDDNMEYGASSFVLESHWQLLANRENLGYGHRRIS</sequence>
<evidence type="ECO:0000313" key="7">
    <source>
        <dbReference type="Proteomes" id="UP001152888"/>
    </source>
</evidence>
<comment type="caution">
    <text evidence="6">The sequence shown here is derived from an EMBL/GenBank/DDBJ whole genome shotgun (WGS) entry which is preliminary data.</text>
</comment>
<dbReference type="OrthoDB" id="10252754at2759"/>
<dbReference type="Proteomes" id="UP001152888">
    <property type="component" value="Unassembled WGS sequence"/>
</dbReference>
<evidence type="ECO:0000256" key="3">
    <source>
        <dbReference type="ARBA" id="ARBA00022840"/>
    </source>
</evidence>
<protein>
    <recommendedName>
        <fullName evidence="5">DNA mismatch repair proteins mutS family domain-containing protein</fullName>
    </recommendedName>
</protein>
<keyword evidence="4" id="KW-0238">DNA-binding</keyword>
<dbReference type="GO" id="GO:0006298">
    <property type="term" value="P:mismatch repair"/>
    <property type="evidence" value="ECO:0007669"/>
    <property type="project" value="InterPro"/>
</dbReference>
<evidence type="ECO:0000256" key="1">
    <source>
        <dbReference type="ARBA" id="ARBA00006271"/>
    </source>
</evidence>
<keyword evidence="3" id="KW-0067">ATP-binding</keyword>